<evidence type="ECO:0000313" key="3">
    <source>
        <dbReference type="Proteomes" id="UP000222894"/>
    </source>
</evidence>
<organism evidence="2 3">
    <name type="scientific">Aeromonas phage 44RR2.8t.2</name>
    <dbReference type="NCBI Taxonomy" id="1932900"/>
    <lineage>
        <taxon>Viruses</taxon>
        <taxon>Duplodnaviria</taxon>
        <taxon>Heunggongvirae</taxon>
        <taxon>Uroviricota</taxon>
        <taxon>Caudoviricetes</taxon>
        <taxon>Pantevenvirales</taxon>
        <taxon>Straboviridae</taxon>
        <taxon>Biquartavirus</taxon>
        <taxon>Biquartavirus 44RR2</taxon>
    </lineage>
</organism>
<feature type="region of interest" description="Disordered" evidence="1">
    <location>
        <begin position="1"/>
        <end position="64"/>
    </location>
</feature>
<protein>
    <recommendedName>
        <fullName evidence="4">Major capsid protein</fullName>
    </recommendedName>
</protein>
<reference evidence="2 3" key="1">
    <citation type="journal article" date="2017" name="Sci. Rep.">
        <title>Characterization and diversity of phages infecting Aeromonas salmonicida subsp. salmonicida.</title>
        <authorList>
            <person name="Vincent A.T."/>
            <person name="Paquet V.E."/>
            <person name="Bernatchez A."/>
            <person name="Tremblay D.M."/>
            <person name="Moineau S."/>
            <person name="Charette S.J."/>
        </authorList>
    </citation>
    <scope>NUCLEOTIDE SEQUENCE [LARGE SCALE GENOMIC DNA]</scope>
</reference>
<name>A0A219Y968_9CAUD</name>
<dbReference type="EMBL" id="KY290948">
    <property type="protein sequence ID" value="APU00504.1"/>
    <property type="molecule type" value="Genomic_DNA"/>
</dbReference>
<accession>A0A219Y968</accession>
<sequence length="64" mass="6493">MKSFLECSGKLVSKGNKDTQVDEDMVAGDSGGNPTDIAAGKTSGAITSPGPETLGKKKNAKPKV</sequence>
<evidence type="ECO:0008006" key="4">
    <source>
        <dbReference type="Google" id="ProtNLM"/>
    </source>
</evidence>
<evidence type="ECO:0000256" key="1">
    <source>
        <dbReference type="SAM" id="MobiDB-lite"/>
    </source>
</evidence>
<dbReference type="Proteomes" id="UP000222894">
    <property type="component" value="Genome"/>
</dbReference>
<proteinExistence type="predicted"/>
<evidence type="ECO:0000313" key="2">
    <source>
        <dbReference type="EMBL" id="APU00504.1"/>
    </source>
</evidence>